<proteinExistence type="predicted"/>
<evidence type="ECO:0000313" key="2">
    <source>
        <dbReference type="Proteomes" id="UP001163321"/>
    </source>
</evidence>
<protein>
    <submittedName>
        <fullName evidence="1">Uncharacterized protein</fullName>
    </submittedName>
</protein>
<dbReference type="Proteomes" id="UP001163321">
    <property type="component" value="Chromosome 3"/>
</dbReference>
<gene>
    <name evidence="1" type="ORF">PsorP6_008488</name>
</gene>
<dbReference type="EMBL" id="CM047582">
    <property type="protein sequence ID" value="KAI9914356.1"/>
    <property type="molecule type" value="Genomic_DNA"/>
</dbReference>
<reference evidence="1 2" key="1">
    <citation type="journal article" date="2022" name="bioRxiv">
        <title>The genome of the oomycete Peronosclerospora sorghi, a cosmopolitan pathogen of maize and sorghum, is inflated with dispersed pseudogenes.</title>
        <authorList>
            <person name="Fletcher K."/>
            <person name="Martin F."/>
            <person name="Isakeit T."/>
            <person name="Cavanaugh K."/>
            <person name="Magill C."/>
            <person name="Michelmore R."/>
        </authorList>
    </citation>
    <scope>NUCLEOTIDE SEQUENCE [LARGE SCALE GENOMIC DNA]</scope>
    <source>
        <strain evidence="1">P6</strain>
    </source>
</reference>
<sequence length="314" mass="35690">MSLSSTLGPRQAAENAIKKVHSVASKCPSSIARGSPYGELVIVDILEAKGLAMDQDETGGALSFHVSLHLGKTSRRTNPTSEESLAVNERFVFWLPSSPTTDQKTLDIFNLGEVHLSLAMPLNETFTDSYPLICRSNGVKRGSMHVGLHRFVLTPSLLLDAAKTLGKRESCLKLQKERAAQWKAEQIDKRRAHGRQVKLEMDVTKRKQTQLESQQKVIRERRSAWRAERDLSPEKIARRNANIQKFIQEELDKQAQHSREQKQREREEERERAEAGVVQQDTVRLQEDKDGAETWSELAHMTASFEDFEYKVML</sequence>
<name>A0ACC0W8K5_9STRA</name>
<evidence type="ECO:0000313" key="1">
    <source>
        <dbReference type="EMBL" id="KAI9914356.1"/>
    </source>
</evidence>
<organism evidence="1 2">
    <name type="scientific">Peronosclerospora sorghi</name>
    <dbReference type="NCBI Taxonomy" id="230839"/>
    <lineage>
        <taxon>Eukaryota</taxon>
        <taxon>Sar</taxon>
        <taxon>Stramenopiles</taxon>
        <taxon>Oomycota</taxon>
        <taxon>Peronosporomycetes</taxon>
        <taxon>Peronosporales</taxon>
        <taxon>Peronosporaceae</taxon>
        <taxon>Peronosclerospora</taxon>
    </lineage>
</organism>
<keyword evidence="2" id="KW-1185">Reference proteome</keyword>
<accession>A0ACC0W8K5</accession>
<comment type="caution">
    <text evidence="1">The sequence shown here is derived from an EMBL/GenBank/DDBJ whole genome shotgun (WGS) entry which is preliminary data.</text>
</comment>